<dbReference type="PIRSF" id="PIRSF000097">
    <property type="entry name" value="AKR"/>
    <property type="match status" value="1"/>
</dbReference>
<name>A0ABR0CE59_PURLI</name>
<organism evidence="3 4">
    <name type="scientific">Purpureocillium lilacinum</name>
    <name type="common">Paecilomyces lilacinus</name>
    <dbReference type="NCBI Taxonomy" id="33203"/>
    <lineage>
        <taxon>Eukaryota</taxon>
        <taxon>Fungi</taxon>
        <taxon>Dikarya</taxon>
        <taxon>Ascomycota</taxon>
        <taxon>Pezizomycotina</taxon>
        <taxon>Sordariomycetes</taxon>
        <taxon>Hypocreomycetidae</taxon>
        <taxon>Hypocreales</taxon>
        <taxon>Ophiocordycipitaceae</taxon>
        <taxon>Purpureocillium</taxon>
    </lineage>
</organism>
<dbReference type="InterPro" id="IPR023210">
    <property type="entry name" value="NADP_OxRdtase_dom"/>
</dbReference>
<keyword evidence="1" id="KW-0560">Oxidoreductase</keyword>
<keyword evidence="4" id="KW-1185">Reference proteome</keyword>
<dbReference type="EMBL" id="JAWRVI010000003">
    <property type="protein sequence ID" value="KAK4094708.1"/>
    <property type="molecule type" value="Genomic_DNA"/>
</dbReference>
<gene>
    <name evidence="3" type="ORF">Purlil1_1313</name>
</gene>
<evidence type="ECO:0000259" key="2">
    <source>
        <dbReference type="Pfam" id="PF00248"/>
    </source>
</evidence>
<comment type="caution">
    <text evidence="3">The sequence shown here is derived from an EMBL/GenBank/DDBJ whole genome shotgun (WGS) entry which is preliminary data.</text>
</comment>
<dbReference type="InterPro" id="IPR036812">
    <property type="entry name" value="NAD(P)_OxRdtase_dom_sf"/>
</dbReference>
<accession>A0ABR0CE59</accession>
<dbReference type="SUPFAM" id="SSF51430">
    <property type="entry name" value="NAD(P)-linked oxidoreductase"/>
    <property type="match status" value="1"/>
</dbReference>
<dbReference type="CDD" id="cd19071">
    <property type="entry name" value="AKR_AKR1-5-like"/>
    <property type="match status" value="1"/>
</dbReference>
<dbReference type="PANTHER" id="PTHR43827:SF13">
    <property type="entry name" value="ALDO_KETO REDUCTASE FAMILY PROTEIN"/>
    <property type="match status" value="1"/>
</dbReference>
<evidence type="ECO:0000313" key="4">
    <source>
        <dbReference type="Proteomes" id="UP001287286"/>
    </source>
</evidence>
<proteinExistence type="predicted"/>
<feature type="domain" description="NADP-dependent oxidoreductase" evidence="2">
    <location>
        <begin position="21"/>
        <end position="267"/>
    </location>
</feature>
<evidence type="ECO:0000313" key="3">
    <source>
        <dbReference type="EMBL" id="KAK4094708.1"/>
    </source>
</evidence>
<dbReference type="Proteomes" id="UP001287286">
    <property type="component" value="Unassembled WGS sequence"/>
</dbReference>
<sequence length="301" mass="34064">MASSNRPLLSRLTIQLGLFMMSGREATQAVHWALQAGYRGFDTAQMYGNEREAGRAIASFLSSRQENRENLRREDIHYTTKLMENGTSYDSVRRSIKDSVEACGLGYVDLFLLHSPYGGKEARLTSWRALEDAVESGEVRMIGVSNFGVRHVEELMASNPRIKPVVNQFEVHPFHTQMPIRKVCKKYDITVEAYAPFARGLRLKHPAVVELANKYSCTTSQLLVKWAMQHNMVTLPKSTRRERMISNVDVGGLQISEQDMRAMDNLDEGFISAWYVSGPAGGSRLRWCEELTQRRNPTNAA</sequence>
<reference evidence="3 4" key="1">
    <citation type="journal article" date="2024" name="Microbiol. Resour. Announc.">
        <title>Genome annotations for the ascomycete fungi Trichoderma harzianum, Trichoderma aggressivum, and Purpureocillium lilacinum.</title>
        <authorList>
            <person name="Beijen E.P.W."/>
            <person name="Ohm R.A."/>
        </authorList>
    </citation>
    <scope>NUCLEOTIDE SEQUENCE [LARGE SCALE GENOMIC DNA]</scope>
    <source>
        <strain evidence="3 4">CBS 150709</strain>
    </source>
</reference>
<dbReference type="Gene3D" id="3.20.20.100">
    <property type="entry name" value="NADP-dependent oxidoreductase domain"/>
    <property type="match status" value="1"/>
</dbReference>
<protein>
    <recommendedName>
        <fullName evidence="2">NADP-dependent oxidoreductase domain-containing protein</fullName>
    </recommendedName>
</protein>
<dbReference type="InterPro" id="IPR020471">
    <property type="entry name" value="AKR"/>
</dbReference>
<dbReference type="PROSITE" id="PS00062">
    <property type="entry name" value="ALDOKETO_REDUCTASE_2"/>
    <property type="match status" value="1"/>
</dbReference>
<evidence type="ECO:0000256" key="1">
    <source>
        <dbReference type="ARBA" id="ARBA00023002"/>
    </source>
</evidence>
<dbReference type="Pfam" id="PF00248">
    <property type="entry name" value="Aldo_ket_red"/>
    <property type="match status" value="1"/>
</dbReference>
<dbReference type="InterPro" id="IPR018170">
    <property type="entry name" value="Aldo/ket_reductase_CS"/>
</dbReference>
<dbReference type="PANTHER" id="PTHR43827">
    <property type="entry name" value="2,5-DIKETO-D-GLUCONIC ACID REDUCTASE"/>
    <property type="match status" value="1"/>
</dbReference>
<dbReference type="PRINTS" id="PR00069">
    <property type="entry name" value="ALDKETRDTASE"/>
</dbReference>